<name>A0A256AA53_9FLAO</name>
<dbReference type="InterPro" id="IPR025364">
    <property type="entry name" value="DUF4268"/>
</dbReference>
<proteinExistence type="predicted"/>
<evidence type="ECO:0000313" key="3">
    <source>
        <dbReference type="Proteomes" id="UP000216035"/>
    </source>
</evidence>
<protein>
    <recommendedName>
        <fullName evidence="1">DUF4268 domain-containing protein</fullName>
    </recommendedName>
</protein>
<reference evidence="2 3" key="1">
    <citation type="submission" date="2017-07" db="EMBL/GenBank/DDBJ databases">
        <title>Flavobacterium cyanobacteriorum sp. nov., isolated from cyanobacterial aggregates in a eutrophic lake.</title>
        <authorList>
            <person name="Cai H."/>
        </authorList>
    </citation>
    <scope>NUCLEOTIDE SEQUENCE [LARGE SCALE GENOMIC DNA]</scope>
    <source>
        <strain evidence="2 3">TH167</strain>
    </source>
</reference>
<evidence type="ECO:0000259" key="1">
    <source>
        <dbReference type="Pfam" id="PF14088"/>
    </source>
</evidence>
<dbReference type="Pfam" id="PF14088">
    <property type="entry name" value="DUF4268"/>
    <property type="match status" value="1"/>
</dbReference>
<dbReference type="OrthoDB" id="1467516at2"/>
<comment type="caution">
    <text evidence="2">The sequence shown here is derived from an EMBL/GenBank/DDBJ whole genome shotgun (WGS) entry which is preliminary data.</text>
</comment>
<dbReference type="Proteomes" id="UP000216035">
    <property type="component" value="Unassembled WGS sequence"/>
</dbReference>
<accession>A0A256AA53</accession>
<dbReference type="EMBL" id="NOXX01000083">
    <property type="protein sequence ID" value="OYQ50020.1"/>
    <property type="molecule type" value="Genomic_DNA"/>
</dbReference>
<dbReference type="AlphaFoldDB" id="A0A256AA53"/>
<gene>
    <name evidence="2" type="ORF">CHX27_01085</name>
</gene>
<keyword evidence="3" id="KW-1185">Reference proteome</keyword>
<sequence>MYSKKEKAQLITDFWTAFAEAYPHKWLLYDTKIKDLQLKFDVQNSGVRIILEVGMRHEETRIKYFEQLQAMRVLFLEFFPEIFFERNFTLESGKIVSIVHTETLERNFFNKNYWPEIFDFMASKMLLMEQFFLEYADIIRQATAE</sequence>
<dbReference type="RefSeq" id="WP_094484930.1">
    <property type="nucleotide sequence ID" value="NZ_NOXX01000083.1"/>
</dbReference>
<feature type="domain" description="DUF4268" evidence="1">
    <location>
        <begin position="13"/>
        <end position="135"/>
    </location>
</feature>
<evidence type="ECO:0000313" key="2">
    <source>
        <dbReference type="EMBL" id="OYQ50020.1"/>
    </source>
</evidence>
<organism evidence="2 3">
    <name type="scientific">Flavobacterium aurantiibacter</name>
    <dbReference type="NCBI Taxonomy" id="2023067"/>
    <lineage>
        <taxon>Bacteria</taxon>
        <taxon>Pseudomonadati</taxon>
        <taxon>Bacteroidota</taxon>
        <taxon>Flavobacteriia</taxon>
        <taxon>Flavobacteriales</taxon>
        <taxon>Flavobacteriaceae</taxon>
        <taxon>Flavobacterium</taxon>
    </lineage>
</organism>